<gene>
    <name evidence="4" type="ORF">H9703_08865</name>
</gene>
<organism evidence="4 5">
    <name type="scientific">Candidatus Faecalibacterium faecigallinarum</name>
    <dbReference type="NCBI Taxonomy" id="2838577"/>
    <lineage>
        <taxon>Bacteria</taxon>
        <taxon>Bacillati</taxon>
        <taxon>Bacillota</taxon>
        <taxon>Clostridia</taxon>
        <taxon>Eubacteriales</taxon>
        <taxon>Oscillospiraceae</taxon>
        <taxon>Faecalibacterium</taxon>
    </lineage>
</organism>
<reference evidence="4" key="1">
    <citation type="journal article" date="2021" name="PeerJ">
        <title>Extensive microbial diversity within the chicken gut microbiome revealed by metagenomics and culture.</title>
        <authorList>
            <person name="Gilroy R."/>
            <person name="Ravi A."/>
            <person name="Getino M."/>
            <person name="Pursley I."/>
            <person name="Horton D.L."/>
            <person name="Alikhan N.F."/>
            <person name="Baker D."/>
            <person name="Gharbi K."/>
            <person name="Hall N."/>
            <person name="Watson M."/>
            <person name="Adriaenssens E.M."/>
            <person name="Foster-Nyarko E."/>
            <person name="Jarju S."/>
            <person name="Secka A."/>
            <person name="Antonio M."/>
            <person name="Oren A."/>
            <person name="Chaudhuri R.R."/>
            <person name="La Ragione R."/>
            <person name="Hildebrand F."/>
            <person name="Pallen M.J."/>
        </authorList>
    </citation>
    <scope>NUCLEOTIDE SEQUENCE</scope>
    <source>
        <strain evidence="4">ChiSjej5B23-2810</strain>
    </source>
</reference>
<dbReference type="EMBL" id="DWWN01000060">
    <property type="protein sequence ID" value="HJC46227.1"/>
    <property type="molecule type" value="Genomic_DNA"/>
</dbReference>
<reference evidence="4" key="2">
    <citation type="submission" date="2021-04" db="EMBL/GenBank/DDBJ databases">
        <authorList>
            <person name="Gilroy R."/>
        </authorList>
    </citation>
    <scope>NUCLEOTIDE SEQUENCE</scope>
    <source>
        <strain evidence="4">ChiSjej5B23-2810</strain>
    </source>
</reference>
<dbReference type="PANTHER" id="PTHR35936">
    <property type="entry name" value="MEMBRANE-BOUND LYTIC MUREIN TRANSGLYCOSYLASE F"/>
    <property type="match status" value="1"/>
</dbReference>
<dbReference type="Pfam" id="PF00497">
    <property type="entry name" value="SBP_bac_3"/>
    <property type="match status" value="1"/>
</dbReference>
<dbReference type="SUPFAM" id="SSF53850">
    <property type="entry name" value="Periplasmic binding protein-like II"/>
    <property type="match status" value="1"/>
</dbReference>
<name>A0A9D2T4I9_9FIRM</name>
<protein>
    <submittedName>
        <fullName evidence="4">Transporter substrate-binding domain-containing protein</fullName>
    </submittedName>
</protein>
<keyword evidence="1 2" id="KW-0732">Signal</keyword>
<comment type="caution">
    <text evidence="4">The sequence shown here is derived from an EMBL/GenBank/DDBJ whole genome shotgun (WGS) entry which is preliminary data.</text>
</comment>
<feature type="chain" id="PRO_5039160783" evidence="2">
    <location>
        <begin position="22"/>
        <end position="294"/>
    </location>
</feature>
<feature type="domain" description="Solute-binding protein family 3/N-terminal" evidence="3">
    <location>
        <begin position="71"/>
        <end position="289"/>
    </location>
</feature>
<dbReference type="PANTHER" id="PTHR35936:SF34">
    <property type="entry name" value="ABC TRANSPORTER EXTRACELLULAR-BINDING PROTEIN YCKB-RELATED"/>
    <property type="match status" value="1"/>
</dbReference>
<sequence>MRKWKKAVSLMLTAAMALSFAACGGSASSASSASGTAGSSEAESAADSAAASENVASFTESDVAYVQDKGTLVVGMTDFAPMDYRNDSGEWIGFDADMAKAFAEYLGVEAEFLEINWDNKLMELDTKGVDAIWNGMTITDEVTNGASVSEPYCNNGQVVVVSADKAADYQDVESLSGLSFAVENGSAGAEQLDALGIPYVAKSTQADALMEVASGASDACVIDLLMAGAMIGEGTSYPDLTYTVQLNSEEYGVGFRKGSDLVDAFNTFWKEAYDDGTVMETATTYGVQESVIEK</sequence>
<evidence type="ECO:0000259" key="3">
    <source>
        <dbReference type="SMART" id="SM00062"/>
    </source>
</evidence>
<evidence type="ECO:0000256" key="1">
    <source>
        <dbReference type="ARBA" id="ARBA00022729"/>
    </source>
</evidence>
<proteinExistence type="predicted"/>
<evidence type="ECO:0000313" key="4">
    <source>
        <dbReference type="EMBL" id="HJC46227.1"/>
    </source>
</evidence>
<dbReference type="InterPro" id="IPR001638">
    <property type="entry name" value="Solute-binding_3/MltF_N"/>
</dbReference>
<evidence type="ECO:0000313" key="5">
    <source>
        <dbReference type="Proteomes" id="UP000823906"/>
    </source>
</evidence>
<dbReference type="AlphaFoldDB" id="A0A9D2T4I9"/>
<dbReference type="Gene3D" id="3.40.190.10">
    <property type="entry name" value="Periplasmic binding protein-like II"/>
    <property type="match status" value="2"/>
</dbReference>
<dbReference type="Proteomes" id="UP000823906">
    <property type="component" value="Unassembled WGS sequence"/>
</dbReference>
<evidence type="ECO:0000256" key="2">
    <source>
        <dbReference type="SAM" id="SignalP"/>
    </source>
</evidence>
<dbReference type="PROSITE" id="PS51257">
    <property type="entry name" value="PROKAR_LIPOPROTEIN"/>
    <property type="match status" value="1"/>
</dbReference>
<dbReference type="SMART" id="SM00062">
    <property type="entry name" value="PBPb"/>
    <property type="match status" value="1"/>
</dbReference>
<accession>A0A9D2T4I9</accession>
<feature type="signal peptide" evidence="2">
    <location>
        <begin position="1"/>
        <end position="21"/>
    </location>
</feature>